<feature type="compositionally biased region" description="Acidic residues" evidence="1">
    <location>
        <begin position="70"/>
        <end position="83"/>
    </location>
</feature>
<dbReference type="Proteomes" id="UP000000763">
    <property type="component" value="Chromosome 10"/>
</dbReference>
<dbReference type="AlphaFoldDB" id="Q8H8J7"/>
<feature type="region of interest" description="Disordered" evidence="1">
    <location>
        <begin position="64"/>
        <end position="115"/>
    </location>
</feature>
<organism evidence="2 3">
    <name type="scientific">Oryza sativa subsp. japonica</name>
    <name type="common">Rice</name>
    <dbReference type="NCBI Taxonomy" id="39947"/>
    <lineage>
        <taxon>Eukaryota</taxon>
        <taxon>Viridiplantae</taxon>
        <taxon>Streptophyta</taxon>
        <taxon>Embryophyta</taxon>
        <taxon>Tracheophyta</taxon>
        <taxon>Spermatophyta</taxon>
        <taxon>Magnoliopsida</taxon>
        <taxon>Liliopsida</taxon>
        <taxon>Poales</taxon>
        <taxon>Poaceae</taxon>
        <taxon>BOP clade</taxon>
        <taxon>Oryzoideae</taxon>
        <taxon>Oryzeae</taxon>
        <taxon>Oryzinae</taxon>
        <taxon>Oryza</taxon>
        <taxon>Oryza sativa</taxon>
    </lineage>
</organism>
<reference evidence="3" key="2">
    <citation type="journal article" date="2008" name="Nucleic Acids Res.">
        <title>The rice annotation project database (RAP-DB): 2008 update.</title>
        <authorList>
            <consortium name="The rice annotation project (RAP)"/>
        </authorList>
    </citation>
    <scope>GENOME REANNOTATION</scope>
    <source>
        <strain evidence="3">cv. Nipponbare</strain>
    </source>
</reference>
<proteinExistence type="predicted"/>
<accession>Q8H8J7</accession>
<gene>
    <name evidence="2" type="primary">OSJNBa0066I08.4</name>
</gene>
<feature type="region of interest" description="Disordered" evidence="1">
    <location>
        <begin position="159"/>
        <end position="180"/>
    </location>
</feature>
<name>Q8H8J7_ORYSJ</name>
<sequence length="233" mass="25419">MANHRRQWASWQTFHPVHPMEDLMPGGVRLPDPDEQPPDPIYAFLEVFEELYGDQFPPHVLLYDSGDPNGGDDMEESDDDVDGGGESLSAIVYGGGRLHPSRRPSVPPPEERPRGWMPCPVLPRAGGGHGDADAAAAEQGVEGEGPAGRVAAVLPRPRRRQARGVGGGGQPGALDRVPARPRRREEHLVVEVVRAAVRTCRPFVDFQKILNLAFEDLGYLLNSNADPKSCFRA</sequence>
<evidence type="ECO:0000256" key="1">
    <source>
        <dbReference type="SAM" id="MobiDB-lite"/>
    </source>
</evidence>
<reference evidence="3" key="1">
    <citation type="journal article" date="2005" name="Nature">
        <title>The map-based sequence of the rice genome.</title>
        <authorList>
            <consortium name="International rice genome sequencing project (IRGSP)"/>
            <person name="Matsumoto T."/>
            <person name="Wu J."/>
            <person name="Kanamori H."/>
            <person name="Katayose Y."/>
            <person name="Fujisawa M."/>
            <person name="Namiki N."/>
            <person name="Mizuno H."/>
            <person name="Yamamoto K."/>
            <person name="Antonio B.A."/>
            <person name="Baba T."/>
            <person name="Sakata K."/>
            <person name="Nagamura Y."/>
            <person name="Aoki H."/>
            <person name="Arikawa K."/>
            <person name="Arita K."/>
            <person name="Bito T."/>
            <person name="Chiden Y."/>
            <person name="Fujitsuka N."/>
            <person name="Fukunaka R."/>
            <person name="Hamada M."/>
            <person name="Harada C."/>
            <person name="Hayashi A."/>
            <person name="Hijishita S."/>
            <person name="Honda M."/>
            <person name="Hosokawa S."/>
            <person name="Ichikawa Y."/>
            <person name="Idonuma A."/>
            <person name="Iijima M."/>
            <person name="Ikeda M."/>
            <person name="Ikeno M."/>
            <person name="Ito K."/>
            <person name="Ito S."/>
            <person name="Ito T."/>
            <person name="Ito Y."/>
            <person name="Ito Y."/>
            <person name="Iwabuchi A."/>
            <person name="Kamiya K."/>
            <person name="Karasawa W."/>
            <person name="Kurita K."/>
            <person name="Katagiri S."/>
            <person name="Kikuta A."/>
            <person name="Kobayashi H."/>
            <person name="Kobayashi N."/>
            <person name="Machita K."/>
            <person name="Maehara T."/>
            <person name="Masukawa M."/>
            <person name="Mizubayashi T."/>
            <person name="Mukai Y."/>
            <person name="Nagasaki H."/>
            <person name="Nagata Y."/>
            <person name="Naito S."/>
            <person name="Nakashima M."/>
            <person name="Nakama Y."/>
            <person name="Nakamichi Y."/>
            <person name="Nakamura M."/>
            <person name="Meguro A."/>
            <person name="Negishi M."/>
            <person name="Ohta I."/>
            <person name="Ohta T."/>
            <person name="Okamoto M."/>
            <person name="Ono N."/>
            <person name="Saji S."/>
            <person name="Sakaguchi M."/>
            <person name="Sakai K."/>
            <person name="Shibata M."/>
            <person name="Shimokawa T."/>
            <person name="Song J."/>
            <person name="Takazaki Y."/>
            <person name="Terasawa K."/>
            <person name="Tsugane M."/>
            <person name="Tsuji K."/>
            <person name="Ueda S."/>
            <person name="Waki K."/>
            <person name="Yamagata H."/>
            <person name="Yamamoto M."/>
            <person name="Yamamoto S."/>
            <person name="Yamane H."/>
            <person name="Yoshiki S."/>
            <person name="Yoshihara R."/>
            <person name="Yukawa K."/>
            <person name="Zhong H."/>
            <person name="Yano M."/>
            <person name="Yuan Q."/>
            <person name="Ouyang S."/>
            <person name="Liu J."/>
            <person name="Jones K.M."/>
            <person name="Gansberger K."/>
            <person name="Moffat K."/>
            <person name="Hill J."/>
            <person name="Bera J."/>
            <person name="Fadrosh D."/>
            <person name="Jin S."/>
            <person name="Johri S."/>
            <person name="Kim M."/>
            <person name="Overton L."/>
            <person name="Reardon M."/>
            <person name="Tsitrin T."/>
            <person name="Vuong H."/>
            <person name="Weaver B."/>
            <person name="Ciecko A."/>
            <person name="Tallon L."/>
            <person name="Jackson J."/>
            <person name="Pai G."/>
            <person name="Aken S.V."/>
            <person name="Utterback T."/>
            <person name="Reidmuller S."/>
            <person name="Feldblyum T."/>
            <person name="Hsiao J."/>
            <person name="Zismann V."/>
            <person name="Iobst S."/>
            <person name="de Vazeille A.R."/>
            <person name="Buell C.R."/>
            <person name="Ying K."/>
            <person name="Li Y."/>
            <person name="Lu T."/>
            <person name="Huang Y."/>
            <person name="Zhao Q."/>
            <person name="Feng Q."/>
            <person name="Zhang L."/>
            <person name="Zhu J."/>
            <person name="Weng Q."/>
            <person name="Mu J."/>
            <person name="Lu Y."/>
            <person name="Fan D."/>
            <person name="Liu Y."/>
            <person name="Guan J."/>
            <person name="Zhang Y."/>
            <person name="Yu S."/>
            <person name="Liu X."/>
            <person name="Zhang Y."/>
            <person name="Hong G."/>
            <person name="Han B."/>
            <person name="Choisne N."/>
            <person name="Demange N."/>
            <person name="Orjeda G."/>
            <person name="Samain S."/>
            <person name="Cattolico L."/>
            <person name="Pelletier E."/>
            <person name="Couloux A."/>
            <person name="Segurens B."/>
            <person name="Wincker P."/>
            <person name="D'Hont A."/>
            <person name="Scarpelli C."/>
            <person name="Weissenbach J."/>
            <person name="Salanoubat M."/>
            <person name="Quetier F."/>
            <person name="Yu Y."/>
            <person name="Kim H.R."/>
            <person name="Rambo T."/>
            <person name="Currie J."/>
            <person name="Collura K."/>
            <person name="Luo M."/>
            <person name="Yang T."/>
            <person name="Ammiraju J.S.S."/>
            <person name="Engler F."/>
            <person name="Soderlund C."/>
            <person name="Wing R.A."/>
            <person name="Palmer L.E."/>
            <person name="de la Bastide M."/>
            <person name="Spiegel L."/>
            <person name="Nascimento L."/>
            <person name="Zutavern T."/>
            <person name="O'Shaughnessy A."/>
            <person name="Dike S."/>
            <person name="Dedhia N."/>
            <person name="Preston R."/>
            <person name="Balija V."/>
            <person name="McCombie W.R."/>
            <person name="Chow T."/>
            <person name="Chen H."/>
            <person name="Chung M."/>
            <person name="Chen C."/>
            <person name="Shaw J."/>
            <person name="Wu H."/>
            <person name="Hsiao K."/>
            <person name="Chao Y."/>
            <person name="Chu M."/>
            <person name="Cheng C."/>
            <person name="Hour A."/>
            <person name="Lee P."/>
            <person name="Lin S."/>
            <person name="Lin Y."/>
            <person name="Liou J."/>
            <person name="Liu S."/>
            <person name="Hsing Y."/>
            <person name="Raghuvanshi S."/>
            <person name="Mohanty A."/>
            <person name="Bharti A.K."/>
            <person name="Gaur A."/>
            <person name="Gupta V."/>
            <person name="Kumar D."/>
            <person name="Ravi V."/>
            <person name="Vij S."/>
            <person name="Kapur A."/>
            <person name="Khurana P."/>
            <person name="Khurana P."/>
            <person name="Khurana J.P."/>
            <person name="Tyagi A.K."/>
            <person name="Gaikwad K."/>
            <person name="Singh A."/>
            <person name="Dalal V."/>
            <person name="Srivastava S."/>
            <person name="Dixit A."/>
            <person name="Pal A.K."/>
            <person name="Ghazi I.A."/>
            <person name="Yadav M."/>
            <person name="Pandit A."/>
            <person name="Bhargava A."/>
            <person name="Sureshbabu K."/>
            <person name="Batra K."/>
            <person name="Sharma T.R."/>
            <person name="Mohapatra T."/>
            <person name="Singh N.K."/>
            <person name="Messing J."/>
            <person name="Nelson A.B."/>
            <person name="Fuks G."/>
            <person name="Kavchok S."/>
            <person name="Keizer G."/>
            <person name="Linton E."/>
            <person name="Llaca V."/>
            <person name="Song R."/>
            <person name="Tanyolac B."/>
            <person name="Young S."/>
            <person name="Ho-Il K."/>
            <person name="Hahn J.H."/>
            <person name="Sangsakoo G."/>
            <person name="Vanavichit A."/>
            <person name="de Mattos Luiz.A.T."/>
            <person name="Zimmer P.D."/>
            <person name="Malone G."/>
            <person name="Dellagostin O."/>
            <person name="de Oliveira A.C."/>
            <person name="Bevan M."/>
            <person name="Bancroft I."/>
            <person name="Minx P."/>
            <person name="Cordum H."/>
            <person name="Wilson R."/>
            <person name="Cheng Z."/>
            <person name="Jin W."/>
            <person name="Jiang J."/>
            <person name="Leong S.A."/>
            <person name="Iwama H."/>
            <person name="Gojobori T."/>
            <person name="Itoh T."/>
            <person name="Niimura Y."/>
            <person name="Fujii Y."/>
            <person name="Habara T."/>
            <person name="Sakai H."/>
            <person name="Sato Y."/>
            <person name="Wilson G."/>
            <person name="Kumar K."/>
            <person name="McCouch S."/>
            <person name="Juretic N."/>
            <person name="Hoen D."/>
            <person name="Wright S."/>
            <person name="Bruskiewich R."/>
            <person name="Bureau T."/>
            <person name="Miyao A."/>
            <person name="Hirochika H."/>
            <person name="Nishikawa T."/>
            <person name="Kadowaki K."/>
            <person name="Sugiura M."/>
            <person name="Burr B."/>
            <person name="Sasaki T."/>
        </authorList>
    </citation>
    <scope>NUCLEOTIDE SEQUENCE [LARGE SCALE GENOMIC DNA]</scope>
    <source>
        <strain evidence="3">cv. Nipponbare</strain>
    </source>
</reference>
<dbReference type="EMBL" id="AC092489">
    <property type="protein sequence ID" value="AAN05378.1"/>
    <property type="molecule type" value="Genomic_DNA"/>
</dbReference>
<evidence type="ECO:0000313" key="3">
    <source>
        <dbReference type="Proteomes" id="UP000000763"/>
    </source>
</evidence>
<protein>
    <submittedName>
        <fullName evidence="2">Uncharacterized protein</fullName>
    </submittedName>
</protein>
<evidence type="ECO:0000313" key="2">
    <source>
        <dbReference type="EMBL" id="AAN05378.1"/>
    </source>
</evidence>